<evidence type="ECO:0000313" key="1">
    <source>
        <dbReference type="EMBL" id="KZS20806.1"/>
    </source>
</evidence>
<dbReference type="AlphaFoldDB" id="A0A162RV43"/>
<gene>
    <name evidence="1" type="ORF">APZ42_012495</name>
</gene>
<protein>
    <submittedName>
        <fullName evidence="1">Uncharacterized protein</fullName>
    </submittedName>
</protein>
<proteinExistence type="predicted"/>
<reference evidence="1 2" key="1">
    <citation type="submission" date="2016-03" db="EMBL/GenBank/DDBJ databases">
        <title>EvidentialGene: Evidence-directed Construction of Genes on Genomes.</title>
        <authorList>
            <person name="Gilbert D.G."/>
            <person name="Choi J.-H."/>
            <person name="Mockaitis K."/>
            <person name="Colbourne J."/>
            <person name="Pfrender M."/>
        </authorList>
    </citation>
    <scope>NUCLEOTIDE SEQUENCE [LARGE SCALE GENOMIC DNA]</scope>
    <source>
        <strain evidence="1 2">Xinb3</strain>
        <tissue evidence="1">Complete organism</tissue>
    </source>
</reference>
<evidence type="ECO:0000313" key="2">
    <source>
        <dbReference type="Proteomes" id="UP000076858"/>
    </source>
</evidence>
<organism evidence="1 2">
    <name type="scientific">Daphnia magna</name>
    <dbReference type="NCBI Taxonomy" id="35525"/>
    <lineage>
        <taxon>Eukaryota</taxon>
        <taxon>Metazoa</taxon>
        <taxon>Ecdysozoa</taxon>
        <taxon>Arthropoda</taxon>
        <taxon>Crustacea</taxon>
        <taxon>Branchiopoda</taxon>
        <taxon>Diplostraca</taxon>
        <taxon>Cladocera</taxon>
        <taxon>Anomopoda</taxon>
        <taxon>Daphniidae</taxon>
        <taxon>Daphnia</taxon>
    </lineage>
</organism>
<accession>A0A162RV43</accession>
<comment type="caution">
    <text evidence="1">The sequence shown here is derived from an EMBL/GenBank/DDBJ whole genome shotgun (WGS) entry which is preliminary data.</text>
</comment>
<dbReference type="Proteomes" id="UP000076858">
    <property type="component" value="Unassembled WGS sequence"/>
</dbReference>
<keyword evidence="2" id="KW-1185">Reference proteome</keyword>
<name>A0A162RV43_9CRUS</name>
<sequence length="75" mass="8593">MKKTIKILAFKFNLNQAIKLKKNKRSYRKLWGIGGIRRCWVYHPVFATSIRPSSTGPSLRLQLARHPVTNSSIGL</sequence>
<dbReference type="EMBL" id="LRGB01000115">
    <property type="protein sequence ID" value="KZS20806.1"/>
    <property type="molecule type" value="Genomic_DNA"/>
</dbReference>